<dbReference type="SUPFAM" id="SSF53067">
    <property type="entry name" value="Actin-like ATPase domain"/>
    <property type="match status" value="2"/>
</dbReference>
<dbReference type="InterPro" id="IPR043129">
    <property type="entry name" value="ATPase_NBD"/>
</dbReference>
<keyword evidence="3" id="KW-1185">Reference proteome</keyword>
<evidence type="ECO:0008006" key="4">
    <source>
        <dbReference type="Google" id="ProtNLM"/>
    </source>
</evidence>
<dbReference type="AlphaFoldDB" id="A0AAF0J5A1"/>
<protein>
    <recommendedName>
        <fullName evidence="4">Actin-related protein</fullName>
    </recommendedName>
</protein>
<evidence type="ECO:0000256" key="1">
    <source>
        <dbReference type="RuleBase" id="RU000487"/>
    </source>
</evidence>
<sequence>MSTREARTLLIVHSAQRVFAGIGIADPFLRPTISLPAFVGRATPDGPWIVGDELSNAQGDVQVISPIVDGDVTNWEALAVLWHHILEKLGVSPSSNESFTLLGLPAPISREAYERSAQVFFEQLNAPALSIMESPLLAAYATGVVSALTIDIGADETAVSAVCDCVVIPSATLVTRVGITHCIYWFAVLLAQDQAVVSAIASLPGDRGELLYALAQQALADGHVSVGTDSDAFDNANDLGEFDVATALLEGRERDVVQERQKQKDKKKRTDGNEPAIVSFRGVSVPLGRLRFRFHEPLLRPKLLLNEMEGIPVPPAVAAARASLSDGGEPPCMSIPETINLAVSKTPNDRRAALWEALVVTGDGSQIKGLVNEILRVADVFTTNEATEAAQILGEPNALQPHAVRALKTPDYFYEFKERPELMPFLGGTIVAKLVFGDLSGRNYITKTQYNEHGPSVAFAVGGGA</sequence>
<accession>A0AAF0J5A1</accession>
<dbReference type="EMBL" id="CP119877">
    <property type="protein sequence ID" value="WFD33855.1"/>
    <property type="molecule type" value="Genomic_DNA"/>
</dbReference>
<gene>
    <name evidence="2" type="ORF">MCUN1_000678</name>
</gene>
<name>A0AAF0J5A1_9BASI</name>
<dbReference type="Pfam" id="PF00022">
    <property type="entry name" value="Actin"/>
    <property type="match status" value="1"/>
</dbReference>
<evidence type="ECO:0000313" key="3">
    <source>
        <dbReference type="Proteomes" id="UP001219933"/>
    </source>
</evidence>
<reference evidence="2" key="1">
    <citation type="submission" date="2023-03" db="EMBL/GenBank/DDBJ databases">
        <title>Mating type loci evolution in Malassezia.</title>
        <authorList>
            <person name="Coelho M.A."/>
        </authorList>
    </citation>
    <scope>NUCLEOTIDE SEQUENCE</scope>
    <source>
        <strain evidence="2">CBS 11721</strain>
    </source>
</reference>
<evidence type="ECO:0000313" key="2">
    <source>
        <dbReference type="EMBL" id="WFD33855.1"/>
    </source>
</evidence>
<dbReference type="Gene3D" id="3.30.420.40">
    <property type="match status" value="3"/>
</dbReference>
<dbReference type="SMART" id="SM00268">
    <property type="entry name" value="ACTIN"/>
    <property type="match status" value="1"/>
</dbReference>
<organism evidence="2 3">
    <name type="scientific">Malassezia cuniculi</name>
    <dbReference type="NCBI Taxonomy" id="948313"/>
    <lineage>
        <taxon>Eukaryota</taxon>
        <taxon>Fungi</taxon>
        <taxon>Dikarya</taxon>
        <taxon>Basidiomycota</taxon>
        <taxon>Ustilaginomycotina</taxon>
        <taxon>Malasseziomycetes</taxon>
        <taxon>Malasseziales</taxon>
        <taxon>Malasseziaceae</taxon>
        <taxon>Malassezia</taxon>
    </lineage>
</organism>
<proteinExistence type="inferred from homology"/>
<dbReference type="InterPro" id="IPR004000">
    <property type="entry name" value="Actin"/>
</dbReference>
<dbReference type="PANTHER" id="PTHR11937">
    <property type="entry name" value="ACTIN"/>
    <property type="match status" value="1"/>
</dbReference>
<dbReference type="Proteomes" id="UP001219933">
    <property type="component" value="Chromosome 1"/>
</dbReference>
<comment type="similarity">
    <text evidence="1">Belongs to the actin family.</text>
</comment>